<reference evidence="2" key="2">
    <citation type="submission" date="2023-06" db="EMBL/GenBank/DDBJ databases">
        <authorList>
            <person name="Swenson N.G."/>
            <person name="Wegrzyn J.L."/>
            <person name="Mcevoy S.L."/>
        </authorList>
    </citation>
    <scope>NUCLEOTIDE SEQUENCE</scope>
    <source>
        <strain evidence="2">NS2018</strain>
        <tissue evidence="2">Leaf</tissue>
    </source>
</reference>
<keyword evidence="3" id="KW-1185">Reference proteome</keyword>
<feature type="region of interest" description="Disordered" evidence="1">
    <location>
        <begin position="264"/>
        <end position="290"/>
    </location>
</feature>
<dbReference type="InterPro" id="IPR040256">
    <property type="entry name" value="At4g02000-like"/>
</dbReference>
<evidence type="ECO:0008006" key="4">
    <source>
        <dbReference type="Google" id="ProtNLM"/>
    </source>
</evidence>
<organism evidence="2 3">
    <name type="scientific">Acer saccharum</name>
    <name type="common">Sugar maple</name>
    <dbReference type="NCBI Taxonomy" id="4024"/>
    <lineage>
        <taxon>Eukaryota</taxon>
        <taxon>Viridiplantae</taxon>
        <taxon>Streptophyta</taxon>
        <taxon>Embryophyta</taxon>
        <taxon>Tracheophyta</taxon>
        <taxon>Spermatophyta</taxon>
        <taxon>Magnoliopsida</taxon>
        <taxon>eudicotyledons</taxon>
        <taxon>Gunneridae</taxon>
        <taxon>Pentapetalae</taxon>
        <taxon>rosids</taxon>
        <taxon>malvids</taxon>
        <taxon>Sapindales</taxon>
        <taxon>Sapindaceae</taxon>
        <taxon>Hippocastanoideae</taxon>
        <taxon>Acereae</taxon>
        <taxon>Acer</taxon>
    </lineage>
</organism>
<protein>
    <recommendedName>
        <fullName evidence="4">DUF4283 domain-containing protein</fullName>
    </recommendedName>
</protein>
<evidence type="ECO:0000313" key="2">
    <source>
        <dbReference type="EMBL" id="KAK0573828.1"/>
    </source>
</evidence>
<dbReference type="PANTHER" id="PTHR31286">
    <property type="entry name" value="GLYCINE-RICH CELL WALL STRUCTURAL PROTEIN 1.8-LIKE"/>
    <property type="match status" value="1"/>
</dbReference>
<dbReference type="EMBL" id="JAUESC010000387">
    <property type="protein sequence ID" value="KAK0573828.1"/>
    <property type="molecule type" value="Genomic_DNA"/>
</dbReference>
<dbReference type="Proteomes" id="UP001168877">
    <property type="component" value="Unassembled WGS sequence"/>
</dbReference>
<evidence type="ECO:0000313" key="3">
    <source>
        <dbReference type="Proteomes" id="UP001168877"/>
    </source>
</evidence>
<dbReference type="PANTHER" id="PTHR31286:SF180">
    <property type="entry name" value="OS10G0362600 PROTEIN"/>
    <property type="match status" value="1"/>
</dbReference>
<reference evidence="2" key="1">
    <citation type="journal article" date="2022" name="Plant J.">
        <title>Strategies of tolerance reflected in two North American maple genomes.</title>
        <authorList>
            <person name="McEvoy S.L."/>
            <person name="Sezen U.U."/>
            <person name="Trouern-Trend A."/>
            <person name="McMahon S.M."/>
            <person name="Schaberg P.G."/>
            <person name="Yang J."/>
            <person name="Wegrzyn J.L."/>
            <person name="Swenson N.G."/>
        </authorList>
    </citation>
    <scope>NUCLEOTIDE SEQUENCE</scope>
    <source>
        <strain evidence="2">NS2018</strain>
    </source>
</reference>
<proteinExistence type="predicted"/>
<accession>A0AA39RHL2</accession>
<dbReference type="AlphaFoldDB" id="A0AA39RHL2"/>
<name>A0AA39RHL2_ACESA</name>
<sequence>MVILKKWHPRLILSKDSYSKIPVWVKLFNIPHEYWNEEGLSHIASEVGKPLYADSLTESMKRISFARVCIEIDATCDLVDSFDLFMGDSSDPKLGANVEILVEYQWKPKICTECKSFGHTIATCLRLKPLHPPSDIDSAPKLKQEWRRVNRGDAPLVSSTQAYMEPPPIGSLKVDEVISTCNAENEPSLCPTNLSIHDQCNVFAKENVVDTSNKFATLDEDGDYCNDQCNDQCNDADSPTTASLDHSLWHSKIKNIDGVTILGLSSPMDSSSKKKKKKKQTTKKGKDNSS</sequence>
<comment type="caution">
    <text evidence="2">The sequence shown here is derived from an EMBL/GenBank/DDBJ whole genome shotgun (WGS) entry which is preliminary data.</text>
</comment>
<evidence type="ECO:0000256" key="1">
    <source>
        <dbReference type="SAM" id="MobiDB-lite"/>
    </source>
</evidence>
<feature type="compositionally biased region" description="Basic residues" evidence="1">
    <location>
        <begin position="273"/>
        <end position="283"/>
    </location>
</feature>
<gene>
    <name evidence="2" type="ORF">LWI29_014191</name>
</gene>